<gene>
    <name evidence="1" type="ORF">HMPREF1535_02469</name>
</gene>
<reference evidence="1 2" key="1">
    <citation type="submission" date="2013-04" db="EMBL/GenBank/DDBJ databases">
        <title>The Genome Sequence of Parabacteroides goldsteinii DSM 19448.</title>
        <authorList>
            <consortium name="The Broad Institute Genomics Platform"/>
            <person name="Earl A."/>
            <person name="Ward D."/>
            <person name="Feldgarden M."/>
            <person name="Gevers D."/>
            <person name="Martens E."/>
            <person name="Sakamoto M."/>
            <person name="Benno Y."/>
            <person name="Song Y."/>
            <person name="Liu C."/>
            <person name="Lee J."/>
            <person name="Bolanos M."/>
            <person name="Vaisanen M.L."/>
            <person name="Finegold S.M."/>
            <person name="Walker B."/>
            <person name="Young S."/>
            <person name="Zeng Q."/>
            <person name="Gargeya S."/>
            <person name="Fitzgerald M."/>
            <person name="Haas B."/>
            <person name="Abouelleil A."/>
            <person name="Allen A.W."/>
            <person name="Alvarado L."/>
            <person name="Arachchi H.M."/>
            <person name="Berlin A.M."/>
            <person name="Chapman S.B."/>
            <person name="Gainer-Dewar J."/>
            <person name="Goldberg J."/>
            <person name="Griggs A."/>
            <person name="Gujja S."/>
            <person name="Hansen M."/>
            <person name="Howarth C."/>
            <person name="Imamovic A."/>
            <person name="Ireland A."/>
            <person name="Larimer J."/>
            <person name="McCowan C."/>
            <person name="Murphy C."/>
            <person name="Pearson M."/>
            <person name="Poon T.W."/>
            <person name="Priest M."/>
            <person name="Roberts A."/>
            <person name="Saif S."/>
            <person name="Shea T."/>
            <person name="Sisk P."/>
            <person name="Sykes S."/>
            <person name="Wortman J."/>
            <person name="Nusbaum C."/>
            <person name="Birren B."/>
        </authorList>
    </citation>
    <scope>NUCLEOTIDE SEQUENCE [LARGE SCALE GENOMIC DNA]</scope>
    <source>
        <strain evidence="1 2">DSM 19448</strain>
    </source>
</reference>
<evidence type="ECO:0000313" key="1">
    <source>
        <dbReference type="EMBL" id="KKB56493.1"/>
    </source>
</evidence>
<dbReference type="AlphaFoldDB" id="A0A0F5JFI4"/>
<name>A0A0F5JFI4_9BACT</name>
<protein>
    <submittedName>
        <fullName evidence="1">Uncharacterized protein</fullName>
    </submittedName>
</protein>
<dbReference type="RefSeq" id="WP_046146247.1">
    <property type="nucleotide sequence ID" value="NZ_KQ033912.1"/>
</dbReference>
<comment type="caution">
    <text evidence="1">The sequence shown here is derived from an EMBL/GenBank/DDBJ whole genome shotgun (WGS) entry which is preliminary data.</text>
</comment>
<sequence>MTLIERKQHLIQRLQTVFDEHLINEIEQLLDQKEQKNDILYFSSELKGKIDCALERMKAGKGVSDEEMKKKFAKWLTPEQ</sequence>
<evidence type="ECO:0000313" key="2">
    <source>
        <dbReference type="Proteomes" id="UP000033047"/>
    </source>
</evidence>
<dbReference type="STRING" id="927665.HMPREF1535_02469"/>
<organism evidence="1 2">
    <name type="scientific">Parabacteroides goldsteinii DSM 19448 = WAL 12034</name>
    <dbReference type="NCBI Taxonomy" id="927665"/>
    <lineage>
        <taxon>Bacteria</taxon>
        <taxon>Pseudomonadati</taxon>
        <taxon>Bacteroidota</taxon>
        <taxon>Bacteroidia</taxon>
        <taxon>Bacteroidales</taxon>
        <taxon>Tannerellaceae</taxon>
        <taxon>Parabacteroides</taxon>
    </lineage>
</organism>
<dbReference type="PATRIC" id="fig|927665.4.peg.2538"/>
<dbReference type="EMBL" id="AQHV01000011">
    <property type="protein sequence ID" value="KKB56493.1"/>
    <property type="molecule type" value="Genomic_DNA"/>
</dbReference>
<proteinExistence type="predicted"/>
<dbReference type="Proteomes" id="UP000033047">
    <property type="component" value="Unassembled WGS sequence"/>
</dbReference>
<dbReference type="HOGENOM" id="CLU_2586527_0_0_10"/>
<accession>A0A0F5JFI4</accession>